<reference evidence="6" key="1">
    <citation type="submission" date="2016-12" db="EMBL/GenBank/DDBJ databases">
        <title>Whole genome sequencing of Sphingomonas sp. ABOJV.</title>
        <authorList>
            <person name="Conlan S."/>
            <person name="Thomas P.J."/>
            <person name="Mullikin J."/>
            <person name="Palmore T.N."/>
            <person name="Frank K.M."/>
            <person name="Segre J.A."/>
        </authorList>
    </citation>
    <scope>NUCLEOTIDE SEQUENCE [LARGE SCALE GENOMIC DNA]</scope>
    <source>
        <strain evidence="6">ABOJV</strain>
    </source>
</reference>
<keyword evidence="2" id="KW-0479">Metal-binding</keyword>
<keyword evidence="1" id="KW-0378">Hydrolase</keyword>
<dbReference type="InterPro" id="IPR017439">
    <property type="entry name" value="Amidohydrolase"/>
</dbReference>
<evidence type="ECO:0000259" key="4">
    <source>
        <dbReference type="Pfam" id="PF07687"/>
    </source>
</evidence>
<keyword evidence="3" id="KW-0732">Signal</keyword>
<dbReference type="Gene3D" id="3.30.70.360">
    <property type="match status" value="1"/>
</dbReference>
<dbReference type="Pfam" id="PF01546">
    <property type="entry name" value="Peptidase_M20"/>
    <property type="match status" value="1"/>
</dbReference>
<dbReference type="InterPro" id="IPR011650">
    <property type="entry name" value="Peptidase_M20_dimer"/>
</dbReference>
<keyword evidence="2" id="KW-0464">Manganese</keyword>
<feature type="binding site" evidence="2">
    <location>
        <position position="195"/>
    </location>
    <ligand>
        <name>Mn(2+)</name>
        <dbReference type="ChEBI" id="CHEBI:29035"/>
        <label>2</label>
    </ligand>
</feature>
<keyword evidence="6" id="KW-1185">Reference proteome</keyword>
<evidence type="ECO:0000313" key="6">
    <source>
        <dbReference type="Proteomes" id="UP000185161"/>
    </source>
</evidence>
<evidence type="ECO:0000256" key="1">
    <source>
        <dbReference type="ARBA" id="ARBA00022801"/>
    </source>
</evidence>
<evidence type="ECO:0000256" key="3">
    <source>
        <dbReference type="SAM" id="SignalP"/>
    </source>
</evidence>
<dbReference type="SUPFAM" id="SSF53187">
    <property type="entry name" value="Zn-dependent exopeptidases"/>
    <property type="match status" value="1"/>
</dbReference>
<comment type="cofactor">
    <cofactor evidence="2">
        <name>Mn(2+)</name>
        <dbReference type="ChEBI" id="CHEBI:29035"/>
    </cofactor>
    <text evidence="2">The Mn(2+) ion enhances activity.</text>
</comment>
<accession>A0A1L6J5H8</accession>
<dbReference type="SUPFAM" id="SSF55031">
    <property type="entry name" value="Bacterial exopeptidase dimerisation domain"/>
    <property type="match status" value="1"/>
</dbReference>
<protein>
    <submittedName>
        <fullName evidence="5">Peptidase M20</fullName>
    </submittedName>
</protein>
<gene>
    <name evidence="5" type="ORF">BRX40_00870</name>
</gene>
<dbReference type="EMBL" id="CP018820">
    <property type="protein sequence ID" value="APR51169.1"/>
    <property type="molecule type" value="Genomic_DNA"/>
</dbReference>
<dbReference type="NCBIfam" id="TIGR01891">
    <property type="entry name" value="amidohydrolases"/>
    <property type="match status" value="1"/>
</dbReference>
<dbReference type="Pfam" id="PF07687">
    <property type="entry name" value="M20_dimer"/>
    <property type="match status" value="1"/>
</dbReference>
<evidence type="ECO:0000313" key="5">
    <source>
        <dbReference type="EMBL" id="APR51169.1"/>
    </source>
</evidence>
<dbReference type="FunFam" id="3.30.70.360:FF:000001">
    <property type="entry name" value="N-acetyldiaminopimelate deacetylase"/>
    <property type="match status" value="1"/>
</dbReference>
<dbReference type="PANTHER" id="PTHR11014:SF63">
    <property type="entry name" value="METALLOPEPTIDASE, PUTATIVE (AFU_ORTHOLOGUE AFUA_6G09600)-RELATED"/>
    <property type="match status" value="1"/>
</dbReference>
<dbReference type="PANTHER" id="PTHR11014">
    <property type="entry name" value="PEPTIDASE M20 FAMILY MEMBER"/>
    <property type="match status" value="1"/>
</dbReference>
<name>A0A1L6J5H8_9SPHN</name>
<feature type="chain" id="PRO_5009867327" evidence="3">
    <location>
        <begin position="24"/>
        <end position="440"/>
    </location>
</feature>
<dbReference type="GO" id="GO:0050118">
    <property type="term" value="F:N-acetyldiaminopimelate deacetylase activity"/>
    <property type="evidence" value="ECO:0007669"/>
    <property type="project" value="UniProtKB-ARBA"/>
</dbReference>
<evidence type="ECO:0000256" key="2">
    <source>
        <dbReference type="PIRSR" id="PIRSR005962-1"/>
    </source>
</evidence>
<dbReference type="AlphaFoldDB" id="A0A1L6J5H8"/>
<proteinExistence type="predicted"/>
<dbReference type="InterPro" id="IPR036264">
    <property type="entry name" value="Bact_exopeptidase_dim_dom"/>
</dbReference>
<organism evidence="5 6">
    <name type="scientific">Sphingomonas koreensis</name>
    <dbReference type="NCBI Taxonomy" id="93064"/>
    <lineage>
        <taxon>Bacteria</taxon>
        <taxon>Pseudomonadati</taxon>
        <taxon>Pseudomonadota</taxon>
        <taxon>Alphaproteobacteria</taxon>
        <taxon>Sphingomonadales</taxon>
        <taxon>Sphingomonadaceae</taxon>
        <taxon>Sphingomonas</taxon>
    </lineage>
</organism>
<dbReference type="InterPro" id="IPR002933">
    <property type="entry name" value="Peptidase_M20"/>
</dbReference>
<dbReference type="KEGG" id="skr:BRX40_00870"/>
<dbReference type="GO" id="GO:0046872">
    <property type="term" value="F:metal ion binding"/>
    <property type="evidence" value="ECO:0007669"/>
    <property type="project" value="UniProtKB-KW"/>
</dbReference>
<feature type="binding site" evidence="2">
    <location>
        <position position="132"/>
    </location>
    <ligand>
        <name>Mn(2+)</name>
        <dbReference type="ChEBI" id="CHEBI:29035"/>
        <label>2</label>
    </ligand>
</feature>
<dbReference type="Proteomes" id="UP000185161">
    <property type="component" value="Chromosome"/>
</dbReference>
<feature type="domain" description="Peptidase M20 dimerisation" evidence="4">
    <location>
        <begin position="218"/>
        <end position="313"/>
    </location>
</feature>
<dbReference type="Gene3D" id="3.40.630.10">
    <property type="entry name" value="Zn peptidases"/>
    <property type="match status" value="1"/>
</dbReference>
<feature type="binding site" evidence="2">
    <location>
        <position position="411"/>
    </location>
    <ligand>
        <name>Mn(2+)</name>
        <dbReference type="ChEBI" id="CHEBI:29035"/>
        <label>2</label>
    </ligand>
</feature>
<feature type="binding site" evidence="2">
    <location>
        <position position="168"/>
    </location>
    <ligand>
        <name>Mn(2+)</name>
        <dbReference type="ChEBI" id="CHEBI:29035"/>
        <label>2</label>
    </ligand>
</feature>
<dbReference type="GO" id="GO:0019877">
    <property type="term" value="P:diaminopimelate biosynthetic process"/>
    <property type="evidence" value="ECO:0007669"/>
    <property type="project" value="UniProtKB-ARBA"/>
</dbReference>
<feature type="binding site" evidence="2">
    <location>
        <position position="134"/>
    </location>
    <ligand>
        <name>Mn(2+)</name>
        <dbReference type="ChEBI" id="CHEBI:29035"/>
        <label>2</label>
    </ligand>
</feature>
<sequence>MRRMKHFLIAAASSLAFALPAAADPIRDATAKELPSLMALYKELHAAPEFSQHEVQTAARMAAEARKAGFTVTEKVGGTGVVAVMKNGVGPTILIRADMDGLPVTEETGLPFASKVRGKTPEGVETGIMHACAHDTHMTAWVGTLRNLAAMKGKWKGTLVMVAQPAEENSAGAIAMLNDGLYARFGKPSHAIAFHNSAALPAGTIGIRSGPTFASVDSVDIVVKGVGGHGAYPATTKDPIVLGARIVSALQTIVAREVDPLDSAVITVGSFQGGTRHNIIPEQALLLLTVRAYTPEVRKQLLDGIARIAKGEAIAAGVPEERMPVVTIRENFTPPTVSTDPFATQLKTLFTARFGKDRVTDIAPTMAGEDFGRYHIADPSIQSVIYWVGGVPQDKWDAAKASGGKGLPSLHSSKWAPDAEKVIGTAAEAMTAAALDLLQP</sequence>
<dbReference type="STRING" id="93064.BRX40_00870"/>
<feature type="signal peptide" evidence="3">
    <location>
        <begin position="1"/>
        <end position="23"/>
    </location>
</feature>
<dbReference type="PIRSF" id="PIRSF005962">
    <property type="entry name" value="Pept_M20D_amidohydro"/>
    <property type="match status" value="1"/>
</dbReference>